<evidence type="ECO:0000256" key="1">
    <source>
        <dbReference type="SAM" id="Phobius"/>
    </source>
</evidence>
<keyword evidence="3" id="KW-1185">Reference proteome</keyword>
<evidence type="ECO:0000313" key="3">
    <source>
        <dbReference type="Proteomes" id="UP000287168"/>
    </source>
</evidence>
<gene>
    <name evidence="2" type="ORF">EP867_16275</name>
</gene>
<accession>A0A3S3UY05</accession>
<protein>
    <submittedName>
        <fullName evidence="2">Uncharacterized protein</fullName>
    </submittedName>
</protein>
<keyword evidence="1" id="KW-0472">Membrane</keyword>
<sequence>MSWPVQALLGPGLWALAFAGIYSLHGVGCAWGWPARPAPLGDLQSFTLISLWLIALIGAALILWRSPEGKGISGDIVKAGGWIGLVSTALTLFPVLGLSGCELTAGITGIE</sequence>
<reference evidence="2 3" key="1">
    <citation type="journal article" date="2015" name="Int. J. Syst. Evol. Microbiol.">
        <title>Gemmobacter intermedius sp. nov., isolated from a white stork (Ciconia ciconia).</title>
        <authorList>
            <person name="Kampfer P."/>
            <person name="Jerzak L."/>
            <person name="Wilharm G."/>
            <person name="Golke J."/>
            <person name="Busse H.J."/>
            <person name="Glaeser S.P."/>
        </authorList>
    </citation>
    <scope>NUCLEOTIDE SEQUENCE [LARGE SCALE GENOMIC DNA]</scope>
    <source>
        <strain evidence="2 3">119/4</strain>
    </source>
</reference>
<dbReference type="OrthoDB" id="7433399at2"/>
<organism evidence="2 3">
    <name type="scientific">Falsigemmobacter intermedius</name>
    <dbReference type="NCBI Taxonomy" id="1553448"/>
    <lineage>
        <taxon>Bacteria</taxon>
        <taxon>Pseudomonadati</taxon>
        <taxon>Pseudomonadota</taxon>
        <taxon>Alphaproteobacteria</taxon>
        <taxon>Rhodobacterales</taxon>
        <taxon>Paracoccaceae</taxon>
        <taxon>Falsigemmobacter</taxon>
    </lineage>
</organism>
<keyword evidence="1" id="KW-1133">Transmembrane helix</keyword>
<keyword evidence="1" id="KW-0812">Transmembrane</keyword>
<evidence type="ECO:0000313" key="2">
    <source>
        <dbReference type="EMBL" id="RWY38430.1"/>
    </source>
</evidence>
<feature type="transmembrane region" description="Helical" evidence="1">
    <location>
        <begin position="76"/>
        <end position="96"/>
    </location>
</feature>
<name>A0A3S3UY05_9RHOB</name>
<comment type="caution">
    <text evidence="2">The sequence shown here is derived from an EMBL/GenBank/DDBJ whole genome shotgun (WGS) entry which is preliminary data.</text>
</comment>
<dbReference type="AlphaFoldDB" id="A0A3S3UY05"/>
<dbReference type="EMBL" id="SBLC01000037">
    <property type="protein sequence ID" value="RWY38430.1"/>
    <property type="molecule type" value="Genomic_DNA"/>
</dbReference>
<dbReference type="Proteomes" id="UP000287168">
    <property type="component" value="Unassembled WGS sequence"/>
</dbReference>
<feature type="transmembrane region" description="Helical" evidence="1">
    <location>
        <begin position="12"/>
        <end position="33"/>
    </location>
</feature>
<feature type="transmembrane region" description="Helical" evidence="1">
    <location>
        <begin position="45"/>
        <end position="64"/>
    </location>
</feature>
<dbReference type="RefSeq" id="WP_128490527.1">
    <property type="nucleotide sequence ID" value="NZ_JBHLXB010000028.1"/>
</dbReference>
<proteinExistence type="predicted"/>